<dbReference type="EMBL" id="MN739201">
    <property type="protein sequence ID" value="QHS93217.1"/>
    <property type="molecule type" value="Genomic_DNA"/>
</dbReference>
<dbReference type="AlphaFoldDB" id="A0A6C0BLF8"/>
<reference evidence="1" key="1">
    <citation type="journal article" date="2020" name="Nature">
        <title>Giant virus diversity and host interactions through global metagenomics.</title>
        <authorList>
            <person name="Schulz F."/>
            <person name="Roux S."/>
            <person name="Paez-Espino D."/>
            <person name="Jungbluth S."/>
            <person name="Walsh D.A."/>
            <person name="Denef V.J."/>
            <person name="McMahon K.D."/>
            <person name="Konstantinidis K.T."/>
            <person name="Eloe-Fadrosh E.A."/>
            <person name="Kyrpides N.C."/>
            <person name="Woyke T."/>
        </authorList>
    </citation>
    <scope>NUCLEOTIDE SEQUENCE</scope>
    <source>
        <strain evidence="1">GVMAG-M-3300017989-17</strain>
    </source>
</reference>
<accession>A0A6C0BLF8</accession>
<name>A0A6C0BLF8_9ZZZZ</name>
<protein>
    <submittedName>
        <fullName evidence="1">Uncharacterized protein</fullName>
    </submittedName>
</protein>
<evidence type="ECO:0000313" key="1">
    <source>
        <dbReference type="EMBL" id="QHS93217.1"/>
    </source>
</evidence>
<organism evidence="1">
    <name type="scientific">viral metagenome</name>
    <dbReference type="NCBI Taxonomy" id="1070528"/>
    <lineage>
        <taxon>unclassified sequences</taxon>
        <taxon>metagenomes</taxon>
        <taxon>organismal metagenomes</taxon>
    </lineage>
</organism>
<proteinExistence type="predicted"/>
<sequence length="85" mass="10277">MSSVLALHSCFNQALKQKYSVIERPEISDLKFSEKSILKKKSFCKTKKFFGCQFFFSRTPNFFFGRPVWSFFKFEIFHDFLEIYF</sequence>